<protein>
    <recommendedName>
        <fullName evidence="1">Mechanosensitive ion channel MscS C-terminal domain-containing protein</fullName>
    </recommendedName>
</protein>
<dbReference type="PANTHER" id="PTHR30347">
    <property type="entry name" value="POTASSIUM CHANNEL RELATED"/>
    <property type="match status" value="1"/>
</dbReference>
<name>A0A645HM33_9ZZZZ</name>
<organism evidence="2">
    <name type="scientific">bioreactor metagenome</name>
    <dbReference type="NCBI Taxonomy" id="1076179"/>
    <lineage>
        <taxon>unclassified sequences</taxon>
        <taxon>metagenomes</taxon>
        <taxon>ecological metagenomes</taxon>
    </lineage>
</organism>
<dbReference type="Pfam" id="PF21082">
    <property type="entry name" value="MS_channel_3rd"/>
    <property type="match status" value="1"/>
</dbReference>
<evidence type="ECO:0000313" key="2">
    <source>
        <dbReference type="EMBL" id="MPN39860.1"/>
    </source>
</evidence>
<evidence type="ECO:0000259" key="1">
    <source>
        <dbReference type="Pfam" id="PF21082"/>
    </source>
</evidence>
<proteinExistence type="predicted"/>
<dbReference type="SUPFAM" id="SSF82689">
    <property type="entry name" value="Mechanosensitive channel protein MscS (YggB), C-terminal domain"/>
    <property type="match status" value="1"/>
</dbReference>
<dbReference type="Gene3D" id="3.30.70.100">
    <property type="match status" value="1"/>
</dbReference>
<feature type="domain" description="Mechanosensitive ion channel MscS C-terminal" evidence="1">
    <location>
        <begin position="3"/>
        <end position="79"/>
    </location>
</feature>
<gene>
    <name evidence="2" type="ORF">SDC9_187394</name>
</gene>
<dbReference type="PANTHER" id="PTHR30347:SF9">
    <property type="entry name" value="MINICONDUCTANCE MECHANOSENSITIVE CHANNEL MSCM"/>
    <property type="match status" value="1"/>
</dbReference>
<dbReference type="EMBL" id="VSSQ01095927">
    <property type="protein sequence ID" value="MPN39860.1"/>
    <property type="molecule type" value="Genomic_DNA"/>
</dbReference>
<dbReference type="InterPro" id="IPR052702">
    <property type="entry name" value="MscS-like_channel"/>
</dbReference>
<sequence>MGYDSDVAQVREILANAAKAHPRVLSAPEPVAYLVNFGADAIEFSLNFWISDPAAGVANVKSDVNISLLEGLRAAGIDIPFPQRIVHLADAAGLAGVASSAMAGEGAAASAFLDERP</sequence>
<dbReference type="AlphaFoldDB" id="A0A645HM33"/>
<dbReference type="GO" id="GO:0016020">
    <property type="term" value="C:membrane"/>
    <property type="evidence" value="ECO:0007669"/>
    <property type="project" value="InterPro"/>
</dbReference>
<comment type="caution">
    <text evidence="2">The sequence shown here is derived from an EMBL/GenBank/DDBJ whole genome shotgun (WGS) entry which is preliminary data.</text>
</comment>
<accession>A0A645HM33</accession>
<dbReference type="InterPro" id="IPR011066">
    <property type="entry name" value="MscS_channel_C_sf"/>
</dbReference>
<reference evidence="2" key="1">
    <citation type="submission" date="2019-08" db="EMBL/GenBank/DDBJ databases">
        <authorList>
            <person name="Kucharzyk K."/>
            <person name="Murdoch R.W."/>
            <person name="Higgins S."/>
            <person name="Loffler F."/>
        </authorList>
    </citation>
    <scope>NUCLEOTIDE SEQUENCE</scope>
</reference>
<dbReference type="InterPro" id="IPR049278">
    <property type="entry name" value="MS_channel_C"/>
</dbReference>